<dbReference type="PROSITE" id="PS51257">
    <property type="entry name" value="PROKAR_LIPOPROTEIN"/>
    <property type="match status" value="1"/>
</dbReference>
<keyword evidence="2" id="KW-1185">Reference proteome</keyword>
<dbReference type="STRING" id="76947.GCA_002080435_03302"/>
<accession>A0A086P664</accession>
<gene>
    <name evidence="1" type="ORF">BV98_003282</name>
</gene>
<name>A0A086P664_SPHHM</name>
<protein>
    <recommendedName>
        <fullName evidence="3">Lipoprotein</fullName>
    </recommendedName>
</protein>
<evidence type="ECO:0000313" key="1">
    <source>
        <dbReference type="EMBL" id="KFG88882.1"/>
    </source>
</evidence>
<reference evidence="1" key="1">
    <citation type="submission" date="2014-08" db="EMBL/GenBank/DDBJ databases">
        <title>Draft genome sequences of Sphingobium herbicidovorans.</title>
        <authorList>
            <person name="Gan H.M."/>
            <person name="Gan H.Y."/>
            <person name="Savka M.A."/>
        </authorList>
    </citation>
    <scope>NUCLEOTIDE SEQUENCE [LARGE SCALE GENOMIC DNA]</scope>
    <source>
        <strain evidence="1">NBRC 16415</strain>
    </source>
</reference>
<evidence type="ECO:0008006" key="3">
    <source>
        <dbReference type="Google" id="ProtNLM"/>
    </source>
</evidence>
<dbReference type="EMBL" id="JFZA02000045">
    <property type="protein sequence ID" value="KFG88882.1"/>
    <property type="molecule type" value="Genomic_DNA"/>
</dbReference>
<organism evidence="1 2">
    <name type="scientific">Sphingobium herbicidovorans (strain ATCC 700291 / DSM 11019 / CCUG 56400 / KCTC 2939 / LMG 18315 / NBRC 16415 / MH)</name>
    <name type="common">Sphingomonas herbicidovorans</name>
    <dbReference type="NCBI Taxonomy" id="1219045"/>
    <lineage>
        <taxon>Bacteria</taxon>
        <taxon>Pseudomonadati</taxon>
        <taxon>Pseudomonadota</taxon>
        <taxon>Alphaproteobacteria</taxon>
        <taxon>Sphingomonadales</taxon>
        <taxon>Sphingomonadaceae</taxon>
        <taxon>Sphingobium</taxon>
    </lineage>
</organism>
<dbReference type="PATRIC" id="fig|1219045.3.peg.3334"/>
<proteinExistence type="predicted"/>
<evidence type="ECO:0000313" key="2">
    <source>
        <dbReference type="Proteomes" id="UP000024284"/>
    </source>
</evidence>
<sequence>MSRTTLTILAAGLTVAACNHASEQRVEDGTPHATATADVRIEKTAERLLAAIKRL</sequence>
<comment type="caution">
    <text evidence="1">The sequence shown here is derived from an EMBL/GenBank/DDBJ whole genome shotgun (WGS) entry which is preliminary data.</text>
</comment>
<dbReference type="Proteomes" id="UP000024284">
    <property type="component" value="Unassembled WGS sequence"/>
</dbReference>
<dbReference type="AlphaFoldDB" id="A0A086P664"/>